<feature type="transmembrane region" description="Helical" evidence="8">
    <location>
        <begin position="192"/>
        <end position="214"/>
    </location>
</feature>
<evidence type="ECO:0000256" key="6">
    <source>
        <dbReference type="ARBA" id="ARBA00023136"/>
    </source>
</evidence>
<dbReference type="InterPro" id="IPR050360">
    <property type="entry name" value="MFS_Sugar_Transporters"/>
</dbReference>
<dbReference type="AlphaFoldDB" id="A0A0D2AFS4"/>
<dbReference type="Gene3D" id="1.20.1250.20">
    <property type="entry name" value="MFS general substrate transporter like domains"/>
    <property type="match status" value="1"/>
</dbReference>
<proteinExistence type="inferred from homology"/>
<dbReference type="Pfam" id="PF00083">
    <property type="entry name" value="Sugar_tr"/>
    <property type="match status" value="2"/>
</dbReference>
<feature type="transmembrane region" description="Helical" evidence="8">
    <location>
        <begin position="52"/>
        <end position="73"/>
    </location>
</feature>
<evidence type="ECO:0000256" key="4">
    <source>
        <dbReference type="ARBA" id="ARBA00022692"/>
    </source>
</evidence>
<feature type="transmembrane region" description="Helical" evidence="8">
    <location>
        <begin position="160"/>
        <end position="180"/>
    </location>
</feature>
<dbReference type="InterPro" id="IPR003663">
    <property type="entry name" value="Sugar/inositol_transpt"/>
</dbReference>
<dbReference type="InterPro" id="IPR020846">
    <property type="entry name" value="MFS_dom"/>
</dbReference>
<feature type="transmembrane region" description="Helical" evidence="8">
    <location>
        <begin position="280"/>
        <end position="303"/>
    </location>
</feature>
<evidence type="ECO:0000256" key="5">
    <source>
        <dbReference type="ARBA" id="ARBA00022989"/>
    </source>
</evidence>
<dbReference type="RefSeq" id="XP_016243943.1">
    <property type="nucleotide sequence ID" value="XM_016399381.1"/>
</dbReference>
<dbReference type="InterPro" id="IPR005828">
    <property type="entry name" value="MFS_sugar_transport-like"/>
</dbReference>
<feature type="transmembrane region" description="Helical" evidence="8">
    <location>
        <begin position="414"/>
        <end position="434"/>
    </location>
</feature>
<keyword evidence="3 7" id="KW-0813">Transport</keyword>
<dbReference type="NCBIfam" id="TIGR00879">
    <property type="entry name" value="SP"/>
    <property type="match status" value="1"/>
</dbReference>
<dbReference type="GO" id="GO:0016020">
    <property type="term" value="C:membrane"/>
    <property type="evidence" value="ECO:0007669"/>
    <property type="project" value="UniProtKB-SubCell"/>
</dbReference>
<dbReference type="EMBL" id="KN847046">
    <property type="protein sequence ID" value="KIW23727.1"/>
    <property type="molecule type" value="Genomic_DNA"/>
</dbReference>
<keyword evidence="11" id="KW-1185">Reference proteome</keyword>
<dbReference type="InterPro" id="IPR036259">
    <property type="entry name" value="MFS_trans_sf"/>
</dbReference>
<dbReference type="PANTHER" id="PTHR48022:SF28">
    <property type="entry name" value="MAJOR FACILITATOR SUPERFAMILY (MFS) PROFILE DOMAIN-CONTAINING PROTEIN-RELATED"/>
    <property type="match status" value="1"/>
</dbReference>
<comment type="subcellular location">
    <subcellularLocation>
        <location evidence="1">Membrane</location>
        <topology evidence="1">Multi-pass membrane protein</topology>
    </subcellularLocation>
</comment>
<evidence type="ECO:0000313" key="11">
    <source>
        <dbReference type="Proteomes" id="UP000054466"/>
    </source>
</evidence>
<dbReference type="GeneID" id="27351099"/>
<keyword evidence="6 8" id="KW-0472">Membrane</keyword>
<feature type="transmembrane region" description="Helical" evidence="8">
    <location>
        <begin position="127"/>
        <end position="148"/>
    </location>
</feature>
<evidence type="ECO:0000313" key="10">
    <source>
        <dbReference type="EMBL" id="KIW23727.1"/>
    </source>
</evidence>
<feature type="transmembrane region" description="Helical" evidence="8">
    <location>
        <begin position="102"/>
        <end position="121"/>
    </location>
</feature>
<sequence>MPELRGKPLLAGVTAACSVGFFLFGYDQAVMGGVIGAKTFNEQFNHPTALQQGLIVGLYDVGCLIGSLFIIAFGEQLGRRKAIVSAPDSDSVTFITITNSGILKYIGSGVIIVGTVLQVTAKVISHLIVARVVCGVGIGIMTSVVPAWQSEVSPAHSRGIYLTIQSGNIAVGFCLASWITLACSYASSQAQWILPIALQVIFAGFLLVTVPFLVESPRWIANHRSLDEATKVIARLQDLPETHEAVLKVRNDIAEALEVEANASWRTLFGNNNEQNFRRLCLGFGALYMQQLTGINTIAYYVAYIEQEYLHLSNSMSHIVAAITATQYLPFALSPIFFVERFGRRTLLMWGAAALALMSAMIAVGFNIPGRAGGIVTMVFYCLFYNCFGMSYLNIPWMYAPEINSLKVRSKGMAIASASNWLFNGIVVTVTPSGLQAIGWRFYIVWVVFNLSFIPMVYFFYPETRGLSLEQIDHIFEGKGQGWSCFTSGVRESIKGPAAIEAARSNRYHATNMQSANGDDPLHMDDMEGTKASTIGIESVETKV</sequence>
<evidence type="ECO:0000259" key="9">
    <source>
        <dbReference type="PROSITE" id="PS50850"/>
    </source>
</evidence>
<feature type="domain" description="Major facilitator superfamily (MFS) profile" evidence="9">
    <location>
        <begin position="13"/>
        <end position="465"/>
    </location>
</feature>
<keyword evidence="4 8" id="KW-0812">Transmembrane</keyword>
<dbReference type="GO" id="GO:0005351">
    <property type="term" value="F:carbohydrate:proton symporter activity"/>
    <property type="evidence" value="ECO:0007669"/>
    <property type="project" value="TreeGrafter"/>
</dbReference>
<feature type="transmembrane region" description="Helical" evidence="8">
    <location>
        <begin position="440"/>
        <end position="461"/>
    </location>
</feature>
<keyword evidence="5 8" id="KW-1133">Transmembrane helix</keyword>
<dbReference type="PROSITE" id="PS50850">
    <property type="entry name" value="MFS"/>
    <property type="match status" value="1"/>
</dbReference>
<feature type="transmembrane region" description="Helical" evidence="8">
    <location>
        <begin position="346"/>
        <end position="366"/>
    </location>
</feature>
<organism evidence="10 11">
    <name type="scientific">Cladophialophora immunda</name>
    <dbReference type="NCBI Taxonomy" id="569365"/>
    <lineage>
        <taxon>Eukaryota</taxon>
        <taxon>Fungi</taxon>
        <taxon>Dikarya</taxon>
        <taxon>Ascomycota</taxon>
        <taxon>Pezizomycotina</taxon>
        <taxon>Eurotiomycetes</taxon>
        <taxon>Chaetothyriomycetidae</taxon>
        <taxon>Chaetothyriales</taxon>
        <taxon>Herpotrichiellaceae</taxon>
        <taxon>Cladophialophora</taxon>
    </lineage>
</organism>
<name>A0A0D2AFS4_9EURO</name>
<protein>
    <recommendedName>
        <fullName evidence="9">Major facilitator superfamily (MFS) profile domain-containing protein</fullName>
    </recommendedName>
</protein>
<dbReference type="VEuPathDB" id="FungiDB:PV07_11905"/>
<evidence type="ECO:0000256" key="2">
    <source>
        <dbReference type="ARBA" id="ARBA00010992"/>
    </source>
</evidence>
<evidence type="ECO:0000256" key="1">
    <source>
        <dbReference type="ARBA" id="ARBA00004141"/>
    </source>
</evidence>
<dbReference type="PRINTS" id="PR00171">
    <property type="entry name" value="SUGRTRNSPORT"/>
</dbReference>
<dbReference type="OrthoDB" id="6133115at2759"/>
<dbReference type="Proteomes" id="UP000054466">
    <property type="component" value="Unassembled WGS sequence"/>
</dbReference>
<comment type="similarity">
    <text evidence="2 7">Belongs to the major facilitator superfamily. Sugar transporter (TC 2.A.1.1) family.</text>
</comment>
<evidence type="ECO:0000256" key="7">
    <source>
        <dbReference type="RuleBase" id="RU003346"/>
    </source>
</evidence>
<dbReference type="PANTHER" id="PTHR48022">
    <property type="entry name" value="PLASTIDIC GLUCOSE TRANSPORTER 4"/>
    <property type="match status" value="1"/>
</dbReference>
<evidence type="ECO:0000256" key="8">
    <source>
        <dbReference type="SAM" id="Phobius"/>
    </source>
</evidence>
<reference evidence="10 11" key="1">
    <citation type="submission" date="2015-01" db="EMBL/GenBank/DDBJ databases">
        <title>The Genome Sequence of Cladophialophora immunda CBS83496.</title>
        <authorList>
            <consortium name="The Broad Institute Genomics Platform"/>
            <person name="Cuomo C."/>
            <person name="de Hoog S."/>
            <person name="Gorbushina A."/>
            <person name="Stielow B."/>
            <person name="Teixiera M."/>
            <person name="Abouelleil A."/>
            <person name="Chapman S.B."/>
            <person name="Priest M."/>
            <person name="Young S.K."/>
            <person name="Wortman J."/>
            <person name="Nusbaum C."/>
            <person name="Birren B."/>
        </authorList>
    </citation>
    <scope>NUCLEOTIDE SEQUENCE [LARGE SCALE GENOMIC DNA]</scope>
    <source>
        <strain evidence="10 11">CBS 83496</strain>
    </source>
</reference>
<feature type="transmembrane region" description="Helical" evidence="8">
    <location>
        <begin position="372"/>
        <end position="393"/>
    </location>
</feature>
<dbReference type="SUPFAM" id="SSF103473">
    <property type="entry name" value="MFS general substrate transporter"/>
    <property type="match status" value="1"/>
</dbReference>
<feature type="transmembrane region" description="Helical" evidence="8">
    <location>
        <begin position="315"/>
        <end position="339"/>
    </location>
</feature>
<dbReference type="HOGENOM" id="CLU_001265_30_3_1"/>
<accession>A0A0D2AFS4</accession>
<evidence type="ECO:0000256" key="3">
    <source>
        <dbReference type="ARBA" id="ARBA00022448"/>
    </source>
</evidence>
<gene>
    <name evidence="10" type="ORF">PV07_11905</name>
</gene>